<name>A0A9J6A5L4_SOLCO</name>
<protein>
    <recommendedName>
        <fullName evidence="2">At2g35280-like TPR domain-containing protein</fullName>
    </recommendedName>
</protein>
<dbReference type="OrthoDB" id="1293639at2759"/>
<dbReference type="Gene3D" id="1.25.40.10">
    <property type="entry name" value="Tetratricopeptide repeat domain"/>
    <property type="match status" value="1"/>
</dbReference>
<evidence type="ECO:0000313" key="4">
    <source>
        <dbReference type="Proteomes" id="UP000824120"/>
    </source>
</evidence>
<comment type="caution">
    <text evidence="3">The sequence shown here is derived from an EMBL/GenBank/DDBJ whole genome shotgun (WGS) entry which is preliminary data.</text>
</comment>
<evidence type="ECO:0000256" key="1">
    <source>
        <dbReference type="SAM" id="Phobius"/>
    </source>
</evidence>
<dbReference type="PANTHER" id="PTHR33784">
    <property type="entry name" value="OS05G0482100 PROTEIN"/>
    <property type="match status" value="1"/>
</dbReference>
<proteinExistence type="predicted"/>
<keyword evidence="4" id="KW-1185">Reference proteome</keyword>
<feature type="transmembrane region" description="Helical" evidence="1">
    <location>
        <begin position="156"/>
        <end position="175"/>
    </location>
</feature>
<evidence type="ECO:0000313" key="3">
    <source>
        <dbReference type="EMBL" id="KAG5619833.1"/>
    </source>
</evidence>
<evidence type="ECO:0000259" key="2">
    <source>
        <dbReference type="Pfam" id="PF23310"/>
    </source>
</evidence>
<reference evidence="3 4" key="1">
    <citation type="submission" date="2020-09" db="EMBL/GenBank/DDBJ databases">
        <title>De no assembly of potato wild relative species, Solanum commersonii.</title>
        <authorList>
            <person name="Cho K."/>
        </authorList>
    </citation>
    <scope>NUCLEOTIDE SEQUENCE [LARGE SCALE GENOMIC DNA]</scope>
    <source>
        <strain evidence="3">LZ3.2</strain>
        <tissue evidence="3">Leaf</tissue>
    </source>
</reference>
<dbReference type="EMBL" id="JACXVP010000002">
    <property type="protein sequence ID" value="KAG5619833.1"/>
    <property type="molecule type" value="Genomic_DNA"/>
</dbReference>
<dbReference type="AlphaFoldDB" id="A0A9J6A5L4"/>
<organism evidence="3 4">
    <name type="scientific">Solanum commersonii</name>
    <name type="common">Commerson's wild potato</name>
    <name type="synonym">Commerson's nightshade</name>
    <dbReference type="NCBI Taxonomy" id="4109"/>
    <lineage>
        <taxon>Eukaryota</taxon>
        <taxon>Viridiplantae</taxon>
        <taxon>Streptophyta</taxon>
        <taxon>Embryophyta</taxon>
        <taxon>Tracheophyta</taxon>
        <taxon>Spermatophyta</taxon>
        <taxon>Magnoliopsida</taxon>
        <taxon>eudicotyledons</taxon>
        <taxon>Gunneridae</taxon>
        <taxon>Pentapetalae</taxon>
        <taxon>asterids</taxon>
        <taxon>lamiids</taxon>
        <taxon>Solanales</taxon>
        <taxon>Solanaceae</taxon>
        <taxon>Solanoideae</taxon>
        <taxon>Solaneae</taxon>
        <taxon>Solanum</taxon>
    </lineage>
</organism>
<dbReference type="InterPro" id="IPR011990">
    <property type="entry name" value="TPR-like_helical_dom_sf"/>
</dbReference>
<dbReference type="PANTHER" id="PTHR33784:SF10">
    <property type="entry name" value="F-BOX PROTEIN"/>
    <property type="match status" value="1"/>
</dbReference>
<gene>
    <name evidence="3" type="ORF">H5410_005051</name>
</gene>
<dbReference type="Proteomes" id="UP000824120">
    <property type="component" value="Chromosome 2"/>
</dbReference>
<feature type="domain" description="At2g35280-like TPR" evidence="2">
    <location>
        <begin position="60"/>
        <end position="158"/>
    </location>
</feature>
<keyword evidence="1" id="KW-0812">Transmembrane</keyword>
<accession>A0A9J6A5L4</accession>
<sequence>MKKICSLFESLERGLFGQIIERVAFISCKDLINFRLSCKLFNERGHQRWFIETPAYDNYSNFESFMKLCVECGNNEALYKTGVKNYFINRNTEEALQMLEKASKGGHTAARYAFGLILIFLGGESRLDGIQTIGEMKLMQERRKITRQCRRRLREILRNICIFNIVLPMYPHLVALV</sequence>
<dbReference type="SUPFAM" id="SSF81901">
    <property type="entry name" value="HCP-like"/>
    <property type="match status" value="1"/>
</dbReference>
<keyword evidence="1" id="KW-0472">Membrane</keyword>
<dbReference type="Pfam" id="PF23310">
    <property type="entry name" value="TPR_27"/>
    <property type="match status" value="1"/>
</dbReference>
<keyword evidence="1" id="KW-1133">Transmembrane helix</keyword>
<dbReference type="InterPro" id="IPR040338">
    <property type="entry name" value="At1g67623-like"/>
</dbReference>
<dbReference type="InterPro" id="IPR057136">
    <property type="entry name" value="At2g35280_TPR_dom"/>
</dbReference>